<dbReference type="InterPro" id="IPR027806">
    <property type="entry name" value="HARBI1_dom"/>
</dbReference>
<dbReference type="GO" id="GO:0005634">
    <property type="term" value="C:nucleus"/>
    <property type="evidence" value="ECO:0007669"/>
    <property type="project" value="UniProtKB-SubCell"/>
</dbReference>
<evidence type="ECO:0000256" key="4">
    <source>
        <dbReference type="ARBA" id="ARBA00022722"/>
    </source>
</evidence>
<evidence type="ECO:0000313" key="10">
    <source>
        <dbReference type="Proteomes" id="UP001605036"/>
    </source>
</evidence>
<comment type="caution">
    <text evidence="9">The sequence shown here is derived from an EMBL/GenBank/DDBJ whole genome shotgun (WGS) entry which is preliminary data.</text>
</comment>
<keyword evidence="6" id="KW-0378">Hydrolase</keyword>
<organism evidence="9 10">
    <name type="scientific">Riccia fluitans</name>
    <dbReference type="NCBI Taxonomy" id="41844"/>
    <lineage>
        <taxon>Eukaryota</taxon>
        <taxon>Viridiplantae</taxon>
        <taxon>Streptophyta</taxon>
        <taxon>Embryophyta</taxon>
        <taxon>Marchantiophyta</taxon>
        <taxon>Marchantiopsida</taxon>
        <taxon>Marchantiidae</taxon>
        <taxon>Marchantiales</taxon>
        <taxon>Ricciaceae</taxon>
        <taxon>Riccia</taxon>
    </lineage>
</organism>
<comment type="cofactor">
    <cofactor evidence="1">
        <name>a divalent metal cation</name>
        <dbReference type="ChEBI" id="CHEBI:60240"/>
    </cofactor>
</comment>
<dbReference type="GO" id="GO:0016787">
    <property type="term" value="F:hydrolase activity"/>
    <property type="evidence" value="ECO:0007669"/>
    <property type="project" value="UniProtKB-KW"/>
</dbReference>
<comment type="similarity">
    <text evidence="3">Belongs to the HARBI1 family.</text>
</comment>
<evidence type="ECO:0000259" key="8">
    <source>
        <dbReference type="Pfam" id="PF13359"/>
    </source>
</evidence>
<accession>A0ABD1Y913</accession>
<evidence type="ECO:0000256" key="3">
    <source>
        <dbReference type="ARBA" id="ARBA00006958"/>
    </source>
</evidence>
<keyword evidence="4" id="KW-0540">Nuclease</keyword>
<proteinExistence type="inferred from homology"/>
<name>A0ABD1Y913_9MARC</name>
<keyword evidence="10" id="KW-1185">Reference proteome</keyword>
<reference evidence="9 10" key="1">
    <citation type="submission" date="2024-09" db="EMBL/GenBank/DDBJ databases">
        <title>Chromosome-scale assembly of Riccia fluitans.</title>
        <authorList>
            <person name="Paukszto L."/>
            <person name="Sawicki J."/>
            <person name="Karawczyk K."/>
            <person name="Piernik-Szablinska J."/>
            <person name="Szczecinska M."/>
            <person name="Mazdziarz M."/>
        </authorList>
    </citation>
    <scope>NUCLEOTIDE SEQUENCE [LARGE SCALE GENOMIC DNA]</scope>
    <source>
        <strain evidence="9">Rf_01</strain>
        <tissue evidence="9">Aerial parts of the thallus</tissue>
    </source>
</reference>
<dbReference type="Proteomes" id="UP001605036">
    <property type="component" value="Unassembled WGS sequence"/>
</dbReference>
<dbReference type="AlphaFoldDB" id="A0ABD1Y913"/>
<evidence type="ECO:0000256" key="6">
    <source>
        <dbReference type="ARBA" id="ARBA00022801"/>
    </source>
</evidence>
<dbReference type="PANTHER" id="PTHR22930:SF85">
    <property type="entry name" value="GH03217P-RELATED"/>
    <property type="match status" value="1"/>
</dbReference>
<dbReference type="InterPro" id="IPR045249">
    <property type="entry name" value="HARBI1-like"/>
</dbReference>
<evidence type="ECO:0000313" key="9">
    <source>
        <dbReference type="EMBL" id="KAL2623228.1"/>
    </source>
</evidence>
<keyword evidence="7" id="KW-0539">Nucleus</keyword>
<dbReference type="GO" id="GO:0046872">
    <property type="term" value="F:metal ion binding"/>
    <property type="evidence" value="ECO:0007669"/>
    <property type="project" value="UniProtKB-KW"/>
</dbReference>
<evidence type="ECO:0000256" key="7">
    <source>
        <dbReference type="ARBA" id="ARBA00023242"/>
    </source>
</evidence>
<dbReference type="EMBL" id="JBHFFA010000006">
    <property type="protein sequence ID" value="KAL2623228.1"/>
    <property type="molecule type" value="Genomic_DNA"/>
</dbReference>
<sequence>MGCADRGGSAVPRRHWQVRSSKLPYWTRTHAPVGIQLAVALDRFGHHGNGVCLNRSMLLWGISKGTMVNYTNRVMTAIECCLKNEISWPNRLERTRIASVFAAGGFPGCIGLVDGTTIRLSQRPAEDGETYFDRKGDYSINAQIISDDWKRIIYFFTGMPGSYHDVTCLCQSSLWKRMHSQQQHLLFDRGQYLLGDSGYTSGERLVAAFRNAGGDKDKTDFNTCIAHVRIANEHCIGILKSRWHSLKEVRTQLKNRAENQYLVRWVRCCILLHNFLNRRRDDWTEADGPIEVEVEPEVQIPDPPTPPLDERAMIARGRRRRLEVQSECLAYMRNGNGH</sequence>
<dbReference type="GO" id="GO:0004518">
    <property type="term" value="F:nuclease activity"/>
    <property type="evidence" value="ECO:0007669"/>
    <property type="project" value="UniProtKB-KW"/>
</dbReference>
<evidence type="ECO:0000256" key="5">
    <source>
        <dbReference type="ARBA" id="ARBA00022723"/>
    </source>
</evidence>
<gene>
    <name evidence="9" type="ORF">R1flu_003433</name>
</gene>
<comment type="subcellular location">
    <subcellularLocation>
        <location evidence="2">Nucleus</location>
    </subcellularLocation>
</comment>
<protein>
    <recommendedName>
        <fullName evidence="8">DDE Tnp4 domain-containing protein</fullName>
    </recommendedName>
</protein>
<dbReference type="Pfam" id="PF13359">
    <property type="entry name" value="DDE_Tnp_4"/>
    <property type="match status" value="1"/>
</dbReference>
<evidence type="ECO:0000256" key="1">
    <source>
        <dbReference type="ARBA" id="ARBA00001968"/>
    </source>
</evidence>
<dbReference type="PANTHER" id="PTHR22930">
    <property type="match status" value="1"/>
</dbReference>
<evidence type="ECO:0000256" key="2">
    <source>
        <dbReference type="ARBA" id="ARBA00004123"/>
    </source>
</evidence>
<keyword evidence="5" id="KW-0479">Metal-binding</keyword>
<feature type="domain" description="DDE Tnp4" evidence="8">
    <location>
        <begin position="113"/>
        <end position="274"/>
    </location>
</feature>